<gene>
    <name evidence="2" type="ORF">DI270_030875</name>
</gene>
<keyword evidence="3" id="KW-1185">Reference proteome</keyword>
<sequence length="36" mass="4267">MTRSEEHPHVSGRQAEETGRARLREHVVTEQRRRSP</sequence>
<dbReference type="RefSeq" id="WP_117409715.1">
    <property type="nucleotide sequence ID" value="NZ_QFZU02000179.1"/>
</dbReference>
<dbReference type="EMBL" id="QFZU02000179">
    <property type="protein sequence ID" value="RGA01178.1"/>
    <property type="molecule type" value="Genomic_DNA"/>
</dbReference>
<name>A0ABX9LB35_9ACTN</name>
<proteinExistence type="predicted"/>
<comment type="caution">
    <text evidence="2">The sequence shown here is derived from an EMBL/GenBank/DDBJ whole genome shotgun (WGS) entry which is preliminary data.</text>
</comment>
<evidence type="ECO:0000313" key="2">
    <source>
        <dbReference type="EMBL" id="RGA01178.1"/>
    </source>
</evidence>
<evidence type="ECO:0000313" key="3">
    <source>
        <dbReference type="Proteomes" id="UP000262538"/>
    </source>
</evidence>
<reference evidence="2 3" key="1">
    <citation type="submission" date="2018-08" db="EMBL/GenBank/DDBJ databases">
        <title>Microbispora. triticiradicis sp. nov., a novel actinomycete isolated from the root of wheat (Triticum aestivum L.)).</title>
        <authorList>
            <person name="Han C."/>
        </authorList>
    </citation>
    <scope>NUCLEOTIDE SEQUENCE [LARGE SCALE GENOMIC DNA]</scope>
    <source>
        <strain evidence="2 3">NEAU-HRDPA2-9</strain>
    </source>
</reference>
<protein>
    <submittedName>
        <fullName evidence="2">DUF2382 domain-containing protein</fullName>
    </submittedName>
</protein>
<organism evidence="2 3">
    <name type="scientific">Microbispora triticiradicis</name>
    <dbReference type="NCBI Taxonomy" id="2200763"/>
    <lineage>
        <taxon>Bacteria</taxon>
        <taxon>Bacillati</taxon>
        <taxon>Actinomycetota</taxon>
        <taxon>Actinomycetes</taxon>
        <taxon>Streptosporangiales</taxon>
        <taxon>Streptosporangiaceae</taxon>
        <taxon>Microbispora</taxon>
    </lineage>
</organism>
<feature type="region of interest" description="Disordered" evidence="1">
    <location>
        <begin position="1"/>
        <end position="36"/>
    </location>
</feature>
<dbReference type="Proteomes" id="UP000262538">
    <property type="component" value="Unassembled WGS sequence"/>
</dbReference>
<accession>A0ABX9LB35</accession>
<evidence type="ECO:0000256" key="1">
    <source>
        <dbReference type="SAM" id="MobiDB-lite"/>
    </source>
</evidence>